<dbReference type="InterPro" id="IPR019433">
    <property type="entry name" value="GPI_ManTrfase_II_coact_Pga1"/>
</dbReference>
<gene>
    <name evidence="4" type="ORF">PT974_00367</name>
</gene>
<keyword evidence="2" id="KW-0812">Transmembrane</keyword>
<evidence type="ECO:0000313" key="4">
    <source>
        <dbReference type="EMBL" id="KAK5997998.1"/>
    </source>
</evidence>
<comment type="caution">
    <text evidence="4">The sequence shown here is derived from an EMBL/GenBank/DDBJ whole genome shotgun (WGS) entry which is preliminary data.</text>
</comment>
<feature type="region of interest" description="Disordered" evidence="1">
    <location>
        <begin position="149"/>
        <end position="174"/>
    </location>
</feature>
<keyword evidence="3" id="KW-0732">Signal</keyword>
<feature type="transmembrane region" description="Helical" evidence="2">
    <location>
        <begin position="227"/>
        <end position="252"/>
    </location>
</feature>
<dbReference type="EMBL" id="JAVFKD010000001">
    <property type="protein sequence ID" value="KAK5997998.1"/>
    <property type="molecule type" value="Genomic_DNA"/>
</dbReference>
<proteinExistence type="predicted"/>
<feature type="compositionally biased region" description="Polar residues" evidence="1">
    <location>
        <begin position="149"/>
        <end position="171"/>
    </location>
</feature>
<dbReference type="PANTHER" id="PTHR28022:SF1">
    <property type="entry name" value="GPI MANNOSYLTRANSFERASE 2 SUBUNIT PGA1"/>
    <property type="match status" value="1"/>
</dbReference>
<organism evidence="4 5">
    <name type="scientific">Cladobotryum mycophilum</name>
    <dbReference type="NCBI Taxonomy" id="491253"/>
    <lineage>
        <taxon>Eukaryota</taxon>
        <taxon>Fungi</taxon>
        <taxon>Dikarya</taxon>
        <taxon>Ascomycota</taxon>
        <taxon>Pezizomycotina</taxon>
        <taxon>Sordariomycetes</taxon>
        <taxon>Hypocreomycetidae</taxon>
        <taxon>Hypocreales</taxon>
        <taxon>Hypocreaceae</taxon>
        <taxon>Cladobotryum</taxon>
    </lineage>
</organism>
<keyword evidence="2" id="KW-1133">Transmembrane helix</keyword>
<dbReference type="PANTHER" id="PTHR28022">
    <property type="entry name" value="GPI MANNOSYLTRANSFERASE 2 SUBUNIT PGA1"/>
    <property type="match status" value="1"/>
</dbReference>
<protein>
    <submittedName>
        <fullName evidence="4">Uncharacterized protein</fullName>
    </submittedName>
</protein>
<feature type="chain" id="PRO_5046301507" evidence="3">
    <location>
        <begin position="36"/>
        <end position="263"/>
    </location>
</feature>
<accession>A0ABR0T0W1</accession>
<evidence type="ECO:0000256" key="2">
    <source>
        <dbReference type="SAM" id="Phobius"/>
    </source>
</evidence>
<dbReference type="Proteomes" id="UP001338125">
    <property type="component" value="Unassembled WGS sequence"/>
</dbReference>
<keyword evidence="2" id="KW-0472">Membrane</keyword>
<keyword evidence="5" id="KW-1185">Reference proteome</keyword>
<evidence type="ECO:0000256" key="1">
    <source>
        <dbReference type="SAM" id="MobiDB-lite"/>
    </source>
</evidence>
<evidence type="ECO:0000313" key="5">
    <source>
        <dbReference type="Proteomes" id="UP001338125"/>
    </source>
</evidence>
<dbReference type="Pfam" id="PF10333">
    <property type="entry name" value="Pga1"/>
    <property type="match status" value="1"/>
</dbReference>
<sequence length="263" mass="28917">MRPLTTTTASSFSWPGSLLLATAVAAAIFTRPVRANTEKVIFTAPAPVNVPLAKPSLSDLNLDVLGDGGHRSSLLRTNLTRVFPLEPRNPEQGEPAWLLLDNLTEGQRYELRVCWSALEPTSFTIDVYSLDTVWETPELIQSLAHYATSRQPDPNASKEQAPSIHESSSDNGSRERKASIMLLRVRAAADYFSHNKSLMKTPPPVLVDLILDPYVYNIVPRSLLPTAGYIVVVGIVAWFVAQWIAGNLISIAESGNDQKKKQN</sequence>
<reference evidence="4 5" key="1">
    <citation type="submission" date="2024-01" db="EMBL/GenBank/DDBJ databases">
        <title>Complete genome of Cladobotryum mycophilum ATHUM6906.</title>
        <authorList>
            <person name="Christinaki A.C."/>
            <person name="Myridakis A.I."/>
            <person name="Kouvelis V.N."/>
        </authorList>
    </citation>
    <scope>NUCLEOTIDE SEQUENCE [LARGE SCALE GENOMIC DNA]</scope>
    <source>
        <strain evidence="4 5">ATHUM6906</strain>
    </source>
</reference>
<evidence type="ECO:0000256" key="3">
    <source>
        <dbReference type="SAM" id="SignalP"/>
    </source>
</evidence>
<feature type="signal peptide" evidence="3">
    <location>
        <begin position="1"/>
        <end position="35"/>
    </location>
</feature>
<name>A0ABR0T0W1_9HYPO</name>